<feature type="transmembrane region" description="Helical" evidence="6">
    <location>
        <begin position="210"/>
        <end position="232"/>
    </location>
</feature>
<feature type="transmembrane region" description="Helical" evidence="6">
    <location>
        <begin position="80"/>
        <end position="102"/>
    </location>
</feature>
<reference evidence="7 8" key="1">
    <citation type="submission" date="2020-08" db="EMBL/GenBank/DDBJ databases">
        <title>Genomic Encyclopedia of Type Strains, Phase IV (KMG-IV): sequencing the most valuable type-strain genomes for metagenomic binning, comparative biology and taxonomic classification.</title>
        <authorList>
            <person name="Goeker M."/>
        </authorList>
    </citation>
    <scope>NUCLEOTIDE SEQUENCE [LARGE SCALE GENOMIC DNA]</scope>
    <source>
        <strain evidence="7 8">DSM 25622</strain>
    </source>
</reference>
<name>A0A840Y5H3_9PROT</name>
<keyword evidence="5 6" id="KW-0472">Membrane</keyword>
<dbReference type="InterPro" id="IPR001851">
    <property type="entry name" value="ABC_transp_permease"/>
</dbReference>
<keyword evidence="3 6" id="KW-0812">Transmembrane</keyword>
<protein>
    <submittedName>
        <fullName evidence="7">Branched-chain amino acid transport system permease protein</fullName>
    </submittedName>
</protein>
<feature type="transmembrane region" description="Helical" evidence="6">
    <location>
        <begin position="46"/>
        <end position="68"/>
    </location>
</feature>
<feature type="transmembrane region" description="Helical" evidence="6">
    <location>
        <begin position="244"/>
        <end position="274"/>
    </location>
</feature>
<evidence type="ECO:0000313" key="8">
    <source>
        <dbReference type="Proteomes" id="UP000580654"/>
    </source>
</evidence>
<feature type="transmembrane region" description="Helical" evidence="6">
    <location>
        <begin position="157"/>
        <end position="177"/>
    </location>
</feature>
<evidence type="ECO:0000256" key="6">
    <source>
        <dbReference type="SAM" id="Phobius"/>
    </source>
</evidence>
<sequence length="311" mass="32782">MFRRADLRLAAAGAVLLAATSLMPGWLLVLAATALAKGIVALGLLLLMRAGLVPFGQAMFYCLGGYAAGLGSLWLGIRDVLLLLLLAGLAAGAAGWVVGLLIRRYRGIFFAMLSMAFSMILYGVLLKSQDLGSSDGFSVPRPTLLGLTMTGTPALRILFAVTVLLTVLLAWGVSAYLRTAMGQIGPAIRQNEVRVSYLGYEPDRLIHREYAASGLLAGVAGALVAMLVGQVDPGMGFWMTSGEFVFIAILAGTGGIWGSLGAAFILEAVHAIAFDVAPTYWRLILGGTLLVMILRFPAGLSSLAPRRVRRA</sequence>
<proteinExistence type="predicted"/>
<dbReference type="PANTHER" id="PTHR30482">
    <property type="entry name" value="HIGH-AFFINITY BRANCHED-CHAIN AMINO ACID TRANSPORT SYSTEM PERMEASE"/>
    <property type="match status" value="1"/>
</dbReference>
<dbReference type="GO" id="GO:0015658">
    <property type="term" value="F:branched-chain amino acid transmembrane transporter activity"/>
    <property type="evidence" value="ECO:0007669"/>
    <property type="project" value="InterPro"/>
</dbReference>
<dbReference type="PANTHER" id="PTHR30482:SF10">
    <property type="entry name" value="HIGH-AFFINITY BRANCHED-CHAIN AMINO ACID TRANSPORT PROTEIN BRAE"/>
    <property type="match status" value="1"/>
</dbReference>
<comment type="caution">
    <text evidence="7">The sequence shown here is derived from an EMBL/GenBank/DDBJ whole genome shotgun (WGS) entry which is preliminary data.</text>
</comment>
<dbReference type="Pfam" id="PF02653">
    <property type="entry name" value="BPD_transp_2"/>
    <property type="match status" value="1"/>
</dbReference>
<evidence type="ECO:0000256" key="3">
    <source>
        <dbReference type="ARBA" id="ARBA00022692"/>
    </source>
</evidence>
<evidence type="ECO:0000256" key="4">
    <source>
        <dbReference type="ARBA" id="ARBA00022989"/>
    </source>
</evidence>
<evidence type="ECO:0000256" key="1">
    <source>
        <dbReference type="ARBA" id="ARBA00004651"/>
    </source>
</evidence>
<gene>
    <name evidence="7" type="ORF">FHS87_004459</name>
</gene>
<evidence type="ECO:0000313" key="7">
    <source>
        <dbReference type="EMBL" id="MBB5696388.1"/>
    </source>
</evidence>
<dbReference type="GO" id="GO:0005886">
    <property type="term" value="C:plasma membrane"/>
    <property type="evidence" value="ECO:0007669"/>
    <property type="project" value="UniProtKB-SubCell"/>
</dbReference>
<feature type="transmembrane region" description="Helical" evidence="6">
    <location>
        <begin position="280"/>
        <end position="300"/>
    </location>
</feature>
<feature type="transmembrane region" description="Helical" evidence="6">
    <location>
        <begin position="108"/>
        <end position="126"/>
    </location>
</feature>
<keyword evidence="8" id="KW-1185">Reference proteome</keyword>
<accession>A0A840Y5H3</accession>
<evidence type="ECO:0000256" key="5">
    <source>
        <dbReference type="ARBA" id="ARBA00023136"/>
    </source>
</evidence>
<dbReference type="InterPro" id="IPR043428">
    <property type="entry name" value="LivM-like"/>
</dbReference>
<keyword evidence="2" id="KW-1003">Cell membrane</keyword>
<dbReference type="EMBL" id="JACIJD010000040">
    <property type="protein sequence ID" value="MBB5696388.1"/>
    <property type="molecule type" value="Genomic_DNA"/>
</dbReference>
<dbReference type="RefSeq" id="WP_184521634.1">
    <property type="nucleotide sequence ID" value="NZ_JACIJD010000040.1"/>
</dbReference>
<keyword evidence="4 6" id="KW-1133">Transmembrane helix</keyword>
<organism evidence="7 8">
    <name type="scientific">Muricoccus pecuniae</name>
    <dbReference type="NCBI Taxonomy" id="693023"/>
    <lineage>
        <taxon>Bacteria</taxon>
        <taxon>Pseudomonadati</taxon>
        <taxon>Pseudomonadota</taxon>
        <taxon>Alphaproteobacteria</taxon>
        <taxon>Acetobacterales</taxon>
        <taxon>Roseomonadaceae</taxon>
        <taxon>Muricoccus</taxon>
    </lineage>
</organism>
<dbReference type="CDD" id="cd06581">
    <property type="entry name" value="TM_PBP1_LivM_like"/>
    <property type="match status" value="1"/>
</dbReference>
<dbReference type="AlphaFoldDB" id="A0A840Y5H3"/>
<evidence type="ECO:0000256" key="2">
    <source>
        <dbReference type="ARBA" id="ARBA00022475"/>
    </source>
</evidence>
<comment type="subcellular location">
    <subcellularLocation>
        <location evidence="1">Cell membrane</location>
        <topology evidence="1">Multi-pass membrane protein</topology>
    </subcellularLocation>
</comment>
<dbReference type="Proteomes" id="UP000580654">
    <property type="component" value="Unassembled WGS sequence"/>
</dbReference>